<accession>A0ACB8RBX7</accession>
<protein>
    <submittedName>
        <fullName evidence="1">Acetyl-CoA synthetase-like protein</fullName>
    </submittedName>
</protein>
<dbReference type="Proteomes" id="UP000814033">
    <property type="component" value="Unassembled WGS sequence"/>
</dbReference>
<keyword evidence="2" id="KW-1185">Reference proteome</keyword>
<organism evidence="1 2">
    <name type="scientific">Auriscalpium vulgare</name>
    <dbReference type="NCBI Taxonomy" id="40419"/>
    <lineage>
        <taxon>Eukaryota</taxon>
        <taxon>Fungi</taxon>
        <taxon>Dikarya</taxon>
        <taxon>Basidiomycota</taxon>
        <taxon>Agaricomycotina</taxon>
        <taxon>Agaricomycetes</taxon>
        <taxon>Russulales</taxon>
        <taxon>Auriscalpiaceae</taxon>
        <taxon>Auriscalpium</taxon>
    </lineage>
</organism>
<sequence length="682" mass="74350">MSQFRQGQIGYFGKGSVYVGPEAKEGESRIRRLAITADKLVTQPSESIHTVYDVLDYAARTHGTREALGYRDVVDIIEEQKEVKKNVGGKEVTETKTWKYFQLSDYTYISFIDFKTIVSEVARGLLELGIEKNEVLNLYAQTSPSWQFVSHACASISVTVATAYDTLGEEGLQHSLEEPSCPAVFTNGELLPTLASVIGNVPTVRVIIYDGKAKQATIDTIKEKRAGVRVLSLDEVRQLGRSKPLELATSRLPSPDDVACIMYTSGTTGPPKGVIIKHSNLVAAIGAVLTLFGPHLKAGDTFLAFLPLAHILEYVVELCFVYVGITSGYGRVKTLTDQSVRNCVGDIKAFRPTIMVGVPAVWELIRKGILAQVNAGGALTRSVFNGSLSIKKANVPVLKGIVDTAVFTKIKAATGGRLRLTLSGGAALSKETQEFLTLALVTVLQGYGMTESCGMCAILPPEVMQYGSVGLPSPAVEIKLLDVCIRGPAVTGGYYKRDDLNNDPTIFTPDGWLRTGDVAQWDKNGTLSLIDRIKNLVKLQGGEYIALERLEATYKSCNYVSNICVHATPDAKQPIAVIFPHDHHLRLGLRGLDGHQEPDGVDANADLATLCRDPRVQEFVLKDCNAGGKRSGFKSMEMLQAVILTHEEWTPESGLVTAAQKVQRKKIAEKFDKEIKDAYKNQ</sequence>
<dbReference type="EMBL" id="MU276109">
    <property type="protein sequence ID" value="KAI0041666.1"/>
    <property type="molecule type" value="Genomic_DNA"/>
</dbReference>
<evidence type="ECO:0000313" key="1">
    <source>
        <dbReference type="EMBL" id="KAI0041666.1"/>
    </source>
</evidence>
<evidence type="ECO:0000313" key="2">
    <source>
        <dbReference type="Proteomes" id="UP000814033"/>
    </source>
</evidence>
<name>A0ACB8RBX7_9AGAM</name>
<gene>
    <name evidence="1" type="ORF">FA95DRAFT_1584667</name>
</gene>
<reference evidence="1" key="2">
    <citation type="journal article" date="2022" name="New Phytol.">
        <title>Evolutionary transition to the ectomycorrhizal habit in the genomes of a hyperdiverse lineage of mushroom-forming fungi.</title>
        <authorList>
            <person name="Looney B."/>
            <person name="Miyauchi S."/>
            <person name="Morin E."/>
            <person name="Drula E."/>
            <person name="Courty P.E."/>
            <person name="Kohler A."/>
            <person name="Kuo A."/>
            <person name="LaButti K."/>
            <person name="Pangilinan J."/>
            <person name="Lipzen A."/>
            <person name="Riley R."/>
            <person name="Andreopoulos W."/>
            <person name="He G."/>
            <person name="Johnson J."/>
            <person name="Nolan M."/>
            <person name="Tritt A."/>
            <person name="Barry K.W."/>
            <person name="Grigoriev I.V."/>
            <person name="Nagy L.G."/>
            <person name="Hibbett D."/>
            <person name="Henrissat B."/>
            <person name="Matheny P.B."/>
            <person name="Labbe J."/>
            <person name="Martin F.M."/>
        </authorList>
    </citation>
    <scope>NUCLEOTIDE SEQUENCE</scope>
    <source>
        <strain evidence="1">FP105234-sp</strain>
    </source>
</reference>
<proteinExistence type="predicted"/>
<comment type="caution">
    <text evidence="1">The sequence shown here is derived from an EMBL/GenBank/DDBJ whole genome shotgun (WGS) entry which is preliminary data.</text>
</comment>
<reference evidence="1" key="1">
    <citation type="submission" date="2021-02" db="EMBL/GenBank/DDBJ databases">
        <authorList>
            <consortium name="DOE Joint Genome Institute"/>
            <person name="Ahrendt S."/>
            <person name="Looney B.P."/>
            <person name="Miyauchi S."/>
            <person name="Morin E."/>
            <person name="Drula E."/>
            <person name="Courty P.E."/>
            <person name="Chicoki N."/>
            <person name="Fauchery L."/>
            <person name="Kohler A."/>
            <person name="Kuo A."/>
            <person name="Labutti K."/>
            <person name="Pangilinan J."/>
            <person name="Lipzen A."/>
            <person name="Riley R."/>
            <person name="Andreopoulos W."/>
            <person name="He G."/>
            <person name="Johnson J."/>
            <person name="Barry K.W."/>
            <person name="Grigoriev I.V."/>
            <person name="Nagy L."/>
            <person name="Hibbett D."/>
            <person name="Henrissat B."/>
            <person name="Matheny P.B."/>
            <person name="Labbe J."/>
            <person name="Martin F."/>
        </authorList>
    </citation>
    <scope>NUCLEOTIDE SEQUENCE</scope>
    <source>
        <strain evidence="1">FP105234-sp</strain>
    </source>
</reference>